<gene>
    <name evidence="1" type="ORF">RRG08_007360</name>
</gene>
<reference evidence="1" key="1">
    <citation type="journal article" date="2023" name="G3 (Bethesda)">
        <title>A reference genome for the long-term kleptoplast-retaining sea slug Elysia crispata morphotype clarki.</title>
        <authorList>
            <person name="Eastman K.E."/>
            <person name="Pendleton A.L."/>
            <person name="Shaikh M.A."/>
            <person name="Suttiyut T."/>
            <person name="Ogas R."/>
            <person name="Tomko P."/>
            <person name="Gavelis G."/>
            <person name="Widhalm J.R."/>
            <person name="Wisecaver J.H."/>
        </authorList>
    </citation>
    <scope>NUCLEOTIDE SEQUENCE</scope>
    <source>
        <strain evidence="1">ECLA1</strain>
    </source>
</reference>
<evidence type="ECO:0000313" key="1">
    <source>
        <dbReference type="EMBL" id="KAK3792282.1"/>
    </source>
</evidence>
<keyword evidence="2" id="KW-1185">Reference proteome</keyword>
<protein>
    <submittedName>
        <fullName evidence="1">Uncharacterized protein</fullName>
    </submittedName>
</protein>
<dbReference type="Proteomes" id="UP001283361">
    <property type="component" value="Unassembled WGS sequence"/>
</dbReference>
<dbReference type="AlphaFoldDB" id="A0AAE1AT59"/>
<comment type="caution">
    <text evidence="1">The sequence shown here is derived from an EMBL/GenBank/DDBJ whole genome shotgun (WGS) entry which is preliminary data.</text>
</comment>
<proteinExistence type="predicted"/>
<accession>A0AAE1AT59</accession>
<name>A0AAE1AT59_9GAST</name>
<organism evidence="1 2">
    <name type="scientific">Elysia crispata</name>
    <name type="common">lettuce slug</name>
    <dbReference type="NCBI Taxonomy" id="231223"/>
    <lineage>
        <taxon>Eukaryota</taxon>
        <taxon>Metazoa</taxon>
        <taxon>Spiralia</taxon>
        <taxon>Lophotrochozoa</taxon>
        <taxon>Mollusca</taxon>
        <taxon>Gastropoda</taxon>
        <taxon>Heterobranchia</taxon>
        <taxon>Euthyneura</taxon>
        <taxon>Panpulmonata</taxon>
        <taxon>Sacoglossa</taxon>
        <taxon>Placobranchoidea</taxon>
        <taxon>Plakobranchidae</taxon>
        <taxon>Elysia</taxon>
    </lineage>
</organism>
<dbReference type="EMBL" id="JAWDGP010001382">
    <property type="protein sequence ID" value="KAK3792282.1"/>
    <property type="molecule type" value="Genomic_DNA"/>
</dbReference>
<sequence length="111" mass="12750">MTQYKTFVRRRPPPNQMVGDFRILLCQSLKEEKKYTKAYNNPVIPVVQISYLGQVGHCLLFPVQVTRREHQFRDLAGEVTSPMDDTIYIPMHTDIGGGEREVAVKGVKEEN</sequence>
<evidence type="ECO:0000313" key="2">
    <source>
        <dbReference type="Proteomes" id="UP001283361"/>
    </source>
</evidence>